<keyword evidence="1" id="KW-0472">Membrane</keyword>
<accession>A0A423IRS9</accession>
<dbReference type="Proteomes" id="UP000284168">
    <property type="component" value="Unassembled WGS sequence"/>
</dbReference>
<feature type="transmembrane region" description="Helical" evidence="1">
    <location>
        <begin position="6"/>
        <end position="28"/>
    </location>
</feature>
<sequence>MRNSQQLIAFLLNTAIGISFIRINFYILKSIRFRDLWLDYFYLSEIVSAQQLQIAMTLE</sequence>
<name>A0A423IRS9_9PSED</name>
<organism evidence="2 3">
    <name type="scientific">Pseudomonas lini</name>
    <dbReference type="NCBI Taxonomy" id="163011"/>
    <lineage>
        <taxon>Bacteria</taxon>
        <taxon>Pseudomonadati</taxon>
        <taxon>Pseudomonadota</taxon>
        <taxon>Gammaproteobacteria</taxon>
        <taxon>Pseudomonadales</taxon>
        <taxon>Pseudomonadaceae</taxon>
        <taxon>Pseudomonas</taxon>
    </lineage>
</organism>
<proteinExistence type="predicted"/>
<dbReference type="AlphaFoldDB" id="A0A423IRS9"/>
<evidence type="ECO:0000256" key="1">
    <source>
        <dbReference type="SAM" id="Phobius"/>
    </source>
</evidence>
<keyword evidence="1" id="KW-0812">Transmembrane</keyword>
<comment type="caution">
    <text evidence="2">The sequence shown here is derived from an EMBL/GenBank/DDBJ whole genome shotgun (WGS) entry which is preliminary data.</text>
</comment>
<reference evidence="2 3" key="1">
    <citation type="submission" date="2016-10" db="EMBL/GenBank/DDBJ databases">
        <title>Comparative genome analysis of multiple Pseudomonas spp. focuses on biocontrol and plant growth promoting traits.</title>
        <authorList>
            <person name="Tao X.-Y."/>
            <person name="Taylor C.G."/>
        </authorList>
    </citation>
    <scope>NUCLEOTIDE SEQUENCE [LARGE SCALE GENOMIC DNA]</scope>
    <source>
        <strain evidence="2 3">48C10</strain>
    </source>
</reference>
<evidence type="ECO:0000313" key="2">
    <source>
        <dbReference type="EMBL" id="RON28174.1"/>
    </source>
</evidence>
<gene>
    <name evidence="2" type="ORF">BK663_09180</name>
</gene>
<protein>
    <submittedName>
        <fullName evidence="2">Uncharacterized protein</fullName>
    </submittedName>
</protein>
<dbReference type="EMBL" id="MOBN01000018">
    <property type="protein sequence ID" value="RON28174.1"/>
    <property type="molecule type" value="Genomic_DNA"/>
</dbReference>
<evidence type="ECO:0000313" key="3">
    <source>
        <dbReference type="Proteomes" id="UP000284168"/>
    </source>
</evidence>
<keyword evidence="1" id="KW-1133">Transmembrane helix</keyword>